<dbReference type="EMBL" id="AUWU02000002">
    <property type="protein sequence ID" value="KAH0576555.1"/>
    <property type="molecule type" value="Genomic_DNA"/>
</dbReference>
<evidence type="ECO:0000313" key="2">
    <source>
        <dbReference type="EMBL" id="EST45721.1"/>
    </source>
</evidence>
<accession>V6LPT6</accession>
<organism evidence="2">
    <name type="scientific">Spironucleus salmonicida</name>
    <dbReference type="NCBI Taxonomy" id="348837"/>
    <lineage>
        <taxon>Eukaryota</taxon>
        <taxon>Metamonada</taxon>
        <taxon>Diplomonadida</taxon>
        <taxon>Hexamitidae</taxon>
        <taxon>Hexamitinae</taxon>
        <taxon>Spironucleus</taxon>
    </lineage>
</organism>
<evidence type="ECO:0000256" key="1">
    <source>
        <dbReference type="SAM" id="MobiDB-lite"/>
    </source>
</evidence>
<proteinExistence type="predicted"/>
<name>V6LPT6_9EUKA</name>
<gene>
    <name evidence="2" type="ORF">SS50377_14292</name>
    <name evidence="3" type="ORF">SS50377_22119</name>
</gene>
<dbReference type="EMBL" id="KI546089">
    <property type="protein sequence ID" value="EST45721.1"/>
    <property type="molecule type" value="Genomic_DNA"/>
</dbReference>
<dbReference type="AlphaFoldDB" id="V6LPT6"/>
<evidence type="ECO:0000313" key="3">
    <source>
        <dbReference type="EMBL" id="KAH0576555.1"/>
    </source>
</evidence>
<protein>
    <submittedName>
        <fullName evidence="2">Uncharacterized protein</fullName>
    </submittedName>
</protein>
<dbReference type="VEuPathDB" id="GiardiaDB:SS50377_22119"/>
<sequence>MSYLDLLNFSNTFPGSHLVYKSPITDEVFDDLQIYHEYLFSLKFKYYDSFFSSKQLSFIQILDMDINTARLLLESPRSYVLQALVHHKLELSQPKRGELIFPGDIIEFSEQTYLIVGVQSEQVIAKRCVTSLPISFIAKQGILAGKLALFNELTPVFTQRKKFNEIKDMIDFKEIFQLNELEQFIQCNFENYDQVFDCLYSMFLLMNDIVQKFFDNIRQFDLFSSQQKNLMLQLNADNAKYVLVMTPQYEQKLLQLQSYQLFIQQNGNIFNEKLLKHTDVNENDLEEDQQIFIQFLLNANQQELLFDLKSTLVVQNIEIEQPGLEDLINLIFNQANTIIDPQLFQLYQFFYHYSSLLKMPLITIDEFVECFLFDGSQQYFNAFSPLYNNKVQPFIYQFICQLIQLLFQQEPVNIGFLQASKNQDEDDIQQSKWTLSSIKSTVNINSTFKIEDQLQTHKEYKQVVDSSLTESNEPGDYSYDSSSLNEFIENSLTGSQSSNDEYTNDSISNESDYNIVEQKQTRVSKKSIQKEKQNKLKTKIQKIQGDVPQLSIKKSLKYQQDQELDEEDEDNQISSIKQIQKDVISIVPLQNKEKLGSCDEVWIEQLLYYIVQVSLRDKDIIAIQFICVLLNHLTNQFDDIFHKIYSKSENYSMYKLSSQVVNVMMKRYSLLYQFENSLTKKFWAPSFDYPLNSFITYQEFYKTNYDSEFTVLQITQDEAELFSQKISKKIDRSARQDQIFEKIKNHPILTFSYLPVHIKVKFFTWLITQVLQSDKLIQIQHDAEIQYLSLLQEVKQLRNQVTYFNKKELIQKRQEDYDTLISNQKNQLKKLNICPRNQQKIAQLNLEIQLTLNEYEMQVKAAEELRLRKLESTLFQLFLITFSGNILTDSNTGSQIIFAGDYFLYKNQKLIKLTQLNVQQLQLLVDKQNKFLFNYPNSEYYNYQFMASNIPNKKIKIINALDINIFAQPLNIPNIQKYHLDNAYQFGQMRLGEDQFLKFLDQNL</sequence>
<feature type="region of interest" description="Disordered" evidence="1">
    <location>
        <begin position="492"/>
        <end position="511"/>
    </location>
</feature>
<reference evidence="2 3" key="1">
    <citation type="journal article" date="2014" name="PLoS Genet.">
        <title>The Genome of Spironucleus salmonicida Highlights a Fish Pathogen Adapted to Fluctuating Environments.</title>
        <authorList>
            <person name="Xu F."/>
            <person name="Jerlstrom-Hultqvist J."/>
            <person name="Einarsson E."/>
            <person name="Astvaldsson A."/>
            <person name="Svard S.G."/>
            <person name="Andersson J.O."/>
        </authorList>
    </citation>
    <scope>NUCLEOTIDE SEQUENCE</scope>
    <source>
        <strain evidence="3">ATCC 50377</strain>
    </source>
</reference>
<dbReference type="Proteomes" id="UP000018208">
    <property type="component" value="Unassembled WGS sequence"/>
</dbReference>
<keyword evidence="4" id="KW-1185">Reference proteome</keyword>
<reference evidence="3" key="2">
    <citation type="submission" date="2020-12" db="EMBL/GenBank/DDBJ databases">
        <title>New Spironucleus salmonicida genome in near-complete chromosomes.</title>
        <authorList>
            <person name="Xu F."/>
            <person name="Kurt Z."/>
            <person name="Jimenez-Gonzalez A."/>
            <person name="Astvaldsson A."/>
            <person name="Andersson J.O."/>
            <person name="Svard S.G."/>
        </authorList>
    </citation>
    <scope>NUCLEOTIDE SEQUENCE</scope>
    <source>
        <strain evidence="3">ATCC 50377</strain>
    </source>
</reference>
<evidence type="ECO:0000313" key="4">
    <source>
        <dbReference type="Proteomes" id="UP000018208"/>
    </source>
</evidence>